<feature type="repeat" description="NHL" evidence="4">
    <location>
        <begin position="155"/>
        <end position="202"/>
    </location>
</feature>
<evidence type="ECO:0000256" key="1">
    <source>
        <dbReference type="ARBA" id="ARBA00022729"/>
    </source>
</evidence>
<evidence type="ECO:0000256" key="4">
    <source>
        <dbReference type="PROSITE-ProRule" id="PRU00504"/>
    </source>
</evidence>
<dbReference type="Proteomes" id="UP000320404">
    <property type="component" value="Unassembled WGS sequence"/>
</dbReference>
<feature type="chain" id="PRO_5022103311" description="6-bladed beta-propeller" evidence="5">
    <location>
        <begin position="28"/>
        <end position="356"/>
    </location>
</feature>
<evidence type="ECO:0000256" key="5">
    <source>
        <dbReference type="SAM" id="SignalP"/>
    </source>
</evidence>
<keyword evidence="2" id="KW-0677">Repeat</keyword>
<reference evidence="6 7" key="1">
    <citation type="submission" date="2019-02" db="EMBL/GenBank/DDBJ databases">
        <title>Prokaryotic population dynamics and viral predation in marine succession experiment using metagenomics: the confinement effect.</title>
        <authorList>
            <person name="Haro-Moreno J.M."/>
            <person name="Rodriguez-Valera F."/>
            <person name="Lopez-Perez M."/>
        </authorList>
    </citation>
    <scope>NUCLEOTIDE SEQUENCE [LARGE SCALE GENOMIC DNA]</scope>
    <source>
        <strain evidence="6">MED-G158</strain>
    </source>
</reference>
<gene>
    <name evidence="6" type="ORF">EVA69_02785</name>
</gene>
<feature type="signal peptide" evidence="5">
    <location>
        <begin position="1"/>
        <end position="27"/>
    </location>
</feature>
<keyword evidence="3" id="KW-0325">Glycoprotein</keyword>
<dbReference type="InterPro" id="IPR011042">
    <property type="entry name" value="6-blade_b-propeller_TolB-like"/>
</dbReference>
<dbReference type="AlphaFoldDB" id="A0A520S2B9"/>
<organism evidence="6 7">
    <name type="scientific">OM182 bacterium</name>
    <dbReference type="NCBI Taxonomy" id="2510334"/>
    <lineage>
        <taxon>Bacteria</taxon>
        <taxon>Pseudomonadati</taxon>
        <taxon>Pseudomonadota</taxon>
        <taxon>Gammaproteobacteria</taxon>
        <taxon>OMG group</taxon>
        <taxon>OM182 clade</taxon>
    </lineage>
</organism>
<evidence type="ECO:0008006" key="8">
    <source>
        <dbReference type="Google" id="ProtNLM"/>
    </source>
</evidence>
<evidence type="ECO:0000256" key="3">
    <source>
        <dbReference type="ARBA" id="ARBA00023180"/>
    </source>
</evidence>
<feature type="repeat" description="NHL" evidence="4">
    <location>
        <begin position="210"/>
        <end position="249"/>
    </location>
</feature>
<evidence type="ECO:0000256" key="2">
    <source>
        <dbReference type="ARBA" id="ARBA00022737"/>
    </source>
</evidence>
<comment type="caution">
    <text evidence="6">The sequence shown here is derived from an EMBL/GenBank/DDBJ whole genome shotgun (WGS) entry which is preliminary data.</text>
</comment>
<dbReference type="CDD" id="cd14958">
    <property type="entry name" value="NHL_PAL_like"/>
    <property type="match status" value="1"/>
</dbReference>
<protein>
    <recommendedName>
        <fullName evidence="8">6-bladed beta-propeller</fullName>
    </recommendedName>
</protein>
<evidence type="ECO:0000313" key="6">
    <source>
        <dbReference type="EMBL" id="RZO76599.1"/>
    </source>
</evidence>
<dbReference type="InterPro" id="IPR001258">
    <property type="entry name" value="NHL_repeat"/>
</dbReference>
<evidence type="ECO:0000313" key="7">
    <source>
        <dbReference type="Proteomes" id="UP000320404"/>
    </source>
</evidence>
<keyword evidence="1 5" id="KW-0732">Signal</keyword>
<dbReference type="PANTHER" id="PTHR10680">
    <property type="entry name" value="PEPTIDYL-GLYCINE ALPHA-AMIDATING MONOOXYGENASE"/>
    <property type="match status" value="1"/>
</dbReference>
<accession>A0A520S2B9</accession>
<proteinExistence type="predicted"/>
<dbReference type="SUPFAM" id="SSF101898">
    <property type="entry name" value="NHL repeat"/>
    <property type="match status" value="1"/>
</dbReference>
<dbReference type="Gene3D" id="2.120.10.30">
    <property type="entry name" value="TolB, C-terminal domain"/>
    <property type="match status" value="1"/>
</dbReference>
<dbReference type="Pfam" id="PF01436">
    <property type="entry name" value="NHL"/>
    <property type="match status" value="3"/>
</dbReference>
<sequence>MSFRIQIASLATLVALVSFSIPQQSVAQNSTNPYAIIEGWAKLPGGRVMGAVGKAKVDPDGRHIWAVVRCDAGPDRFGSECADSELDPILKFDPEGNVVESFGSGMFIWPHGIDVDASGNVWVTDAVSDNNIPANDDRGHHVIKFSATGDLLMTLGTPGEQGGGPNHFTSPSDVAIAANGDVFIADGHNANGNNRVVKYNSRGEFLMSWGETGYAPGEFRALHAIAIDPNGRVFVGDRSNSRIQIFDQEGNHAATWTQFGRPSGIAFDNNGRIYVADSESDNVQNPGYEMGIRIGEYETGWVHEFIRFPWANPNILPGNGAEFVTVDSEGNIYGGEPVPNPHINARTLRKYVRVRP</sequence>
<dbReference type="EMBL" id="SHAH01000028">
    <property type="protein sequence ID" value="RZO76599.1"/>
    <property type="molecule type" value="Genomic_DNA"/>
</dbReference>
<name>A0A520S2B9_9GAMM</name>
<dbReference type="PROSITE" id="PS51125">
    <property type="entry name" value="NHL"/>
    <property type="match status" value="2"/>
</dbReference>